<organism evidence="3 4">
    <name type="scientific">Hamadaea flava</name>
    <dbReference type="NCBI Taxonomy" id="1742688"/>
    <lineage>
        <taxon>Bacteria</taxon>
        <taxon>Bacillati</taxon>
        <taxon>Actinomycetota</taxon>
        <taxon>Actinomycetes</taxon>
        <taxon>Micromonosporales</taxon>
        <taxon>Micromonosporaceae</taxon>
        <taxon>Hamadaea</taxon>
    </lineage>
</organism>
<keyword evidence="1 3" id="KW-0560">Oxidoreductase</keyword>
<dbReference type="EC" id="1.14.13.-" evidence="3"/>
<dbReference type="GO" id="GO:0004497">
    <property type="term" value="F:monooxygenase activity"/>
    <property type="evidence" value="ECO:0007669"/>
    <property type="project" value="UniProtKB-KW"/>
</dbReference>
<protein>
    <submittedName>
        <fullName evidence="3">Flavin-containing monooxygenase</fullName>
        <ecNumber evidence="3">1.14.13.-</ecNumber>
    </submittedName>
</protein>
<feature type="region of interest" description="Disordered" evidence="2">
    <location>
        <begin position="364"/>
        <end position="403"/>
    </location>
</feature>
<dbReference type="RefSeq" id="WP_253753862.1">
    <property type="nucleotide sequence ID" value="NZ_JAMZDZ010000001.1"/>
</dbReference>
<evidence type="ECO:0000256" key="1">
    <source>
        <dbReference type="ARBA" id="ARBA00023002"/>
    </source>
</evidence>
<evidence type="ECO:0000313" key="4">
    <source>
        <dbReference type="Proteomes" id="UP001595816"/>
    </source>
</evidence>
<sequence>MKPTVVVIGAGSAGLAAAAALLERGVRSVVLEQGDRVATSWRQRHEDLRLNTIRWLSGLPGLAIPRHAGRWVSRDDYIAYLERYALEQALDIRFGVRAQRLNPNARGWQVDTDSGVYEAAHVVVATGNDRVAWQPDLPGLAAFGRPVMHVAQLRRAADLAGKRVLLIGAGNSAVEIAGHLVDHAVAELWMSVRRPPNILPRQLWGIPLHPATVALRYLPEGLRDRLAQAISRHVFGDLSRYGLPTATDGPFRRMRTSGVTAAIDQGFVDHLAAGRLRIVADVDHLTADEAVLRDGTRVEPDVIVTATGYRSGLTDLLGPLDVLDQHQRPRTGKGREALPGLWLTGFWPAIEGNLRQHGREAGRIADGITTSRCRSAGPPSRPTSLRRQSPTPDSQHQPLRSSL</sequence>
<accession>A0ABV8LMT7</accession>
<reference evidence="4" key="1">
    <citation type="journal article" date="2019" name="Int. J. Syst. Evol. Microbiol.">
        <title>The Global Catalogue of Microorganisms (GCM) 10K type strain sequencing project: providing services to taxonomists for standard genome sequencing and annotation.</title>
        <authorList>
            <consortium name="The Broad Institute Genomics Platform"/>
            <consortium name="The Broad Institute Genome Sequencing Center for Infectious Disease"/>
            <person name="Wu L."/>
            <person name="Ma J."/>
        </authorList>
    </citation>
    <scope>NUCLEOTIDE SEQUENCE [LARGE SCALE GENOMIC DNA]</scope>
    <source>
        <strain evidence="4">CGMCC 4.7289</strain>
    </source>
</reference>
<dbReference type="SUPFAM" id="SSF51905">
    <property type="entry name" value="FAD/NAD(P)-binding domain"/>
    <property type="match status" value="2"/>
</dbReference>
<dbReference type="Gene3D" id="3.50.50.60">
    <property type="entry name" value="FAD/NAD(P)-binding domain"/>
    <property type="match status" value="1"/>
</dbReference>
<proteinExistence type="predicted"/>
<dbReference type="InterPro" id="IPR036188">
    <property type="entry name" value="FAD/NAD-bd_sf"/>
</dbReference>
<keyword evidence="3" id="KW-0503">Monooxygenase</keyword>
<feature type="compositionally biased region" description="Polar residues" evidence="2">
    <location>
        <begin position="382"/>
        <end position="403"/>
    </location>
</feature>
<gene>
    <name evidence="3" type="ORF">ACFOZ4_15980</name>
</gene>
<name>A0ABV8LMT7_9ACTN</name>
<evidence type="ECO:0000256" key="2">
    <source>
        <dbReference type="SAM" id="MobiDB-lite"/>
    </source>
</evidence>
<dbReference type="PRINTS" id="PR00469">
    <property type="entry name" value="PNDRDTASEII"/>
</dbReference>
<dbReference type="Pfam" id="PF13738">
    <property type="entry name" value="Pyr_redox_3"/>
    <property type="match status" value="1"/>
</dbReference>
<dbReference type="PRINTS" id="PR00368">
    <property type="entry name" value="FADPNR"/>
</dbReference>
<dbReference type="PANTHER" id="PTHR43539">
    <property type="entry name" value="FLAVIN-BINDING MONOOXYGENASE-LIKE PROTEIN (AFU_ORTHOLOGUE AFUA_4G09220)"/>
    <property type="match status" value="1"/>
</dbReference>
<dbReference type="EMBL" id="JBHSAY010000009">
    <property type="protein sequence ID" value="MFC4132109.1"/>
    <property type="molecule type" value="Genomic_DNA"/>
</dbReference>
<evidence type="ECO:0000313" key="3">
    <source>
        <dbReference type="EMBL" id="MFC4132109.1"/>
    </source>
</evidence>
<dbReference type="InterPro" id="IPR050982">
    <property type="entry name" value="Auxin_biosynth/cation_transpt"/>
</dbReference>
<comment type="caution">
    <text evidence="3">The sequence shown here is derived from an EMBL/GenBank/DDBJ whole genome shotgun (WGS) entry which is preliminary data.</text>
</comment>
<dbReference type="PANTHER" id="PTHR43539:SF78">
    <property type="entry name" value="FLAVIN-CONTAINING MONOOXYGENASE"/>
    <property type="match status" value="1"/>
</dbReference>
<keyword evidence="4" id="KW-1185">Reference proteome</keyword>
<dbReference type="Proteomes" id="UP001595816">
    <property type="component" value="Unassembled WGS sequence"/>
</dbReference>